<dbReference type="GO" id="GO:0003735">
    <property type="term" value="F:structural constituent of ribosome"/>
    <property type="evidence" value="ECO:0007669"/>
    <property type="project" value="InterPro"/>
</dbReference>
<gene>
    <name evidence="7" type="ORF">PCL_07876</name>
</gene>
<dbReference type="Proteomes" id="UP000245956">
    <property type="component" value="Unassembled WGS sequence"/>
</dbReference>
<accession>A0A2U3EJA3</accession>
<dbReference type="EMBL" id="LCWV01000003">
    <property type="protein sequence ID" value="PWI74562.1"/>
    <property type="molecule type" value="Genomic_DNA"/>
</dbReference>
<evidence type="ECO:0000313" key="8">
    <source>
        <dbReference type="Proteomes" id="UP000245956"/>
    </source>
</evidence>
<organism evidence="7 8">
    <name type="scientific">Purpureocillium lilacinum</name>
    <name type="common">Paecilomyces lilacinus</name>
    <dbReference type="NCBI Taxonomy" id="33203"/>
    <lineage>
        <taxon>Eukaryota</taxon>
        <taxon>Fungi</taxon>
        <taxon>Dikarya</taxon>
        <taxon>Ascomycota</taxon>
        <taxon>Pezizomycotina</taxon>
        <taxon>Sordariomycetes</taxon>
        <taxon>Hypocreomycetidae</taxon>
        <taxon>Hypocreales</taxon>
        <taxon>Ophiocordycipitaceae</taxon>
        <taxon>Purpureocillium</taxon>
    </lineage>
</organism>
<dbReference type="InterPro" id="IPR023626">
    <property type="entry name" value="Ribosomal_eL39_dom_sf"/>
</dbReference>
<evidence type="ECO:0000256" key="2">
    <source>
        <dbReference type="ARBA" id="ARBA00022980"/>
    </source>
</evidence>
<evidence type="ECO:0000256" key="3">
    <source>
        <dbReference type="ARBA" id="ARBA00023274"/>
    </source>
</evidence>
<protein>
    <recommendedName>
        <fullName evidence="4">Large ribosomal subunit protein eL39</fullName>
    </recommendedName>
    <alternativeName>
        <fullName evidence="5">60S ribosomal protein L39</fullName>
    </alternativeName>
</protein>
<feature type="region of interest" description="Disordered" evidence="6">
    <location>
        <begin position="123"/>
        <end position="160"/>
    </location>
</feature>
<dbReference type="PANTHER" id="PTHR19970">
    <property type="entry name" value="RIBOSOMAL PROTEIN L39E"/>
    <property type="match status" value="1"/>
</dbReference>
<dbReference type="HAMAP" id="MF_00629">
    <property type="entry name" value="Ribosomal_eL39"/>
    <property type="match status" value="1"/>
</dbReference>
<dbReference type="AlphaFoldDB" id="A0A2U3EJA3"/>
<evidence type="ECO:0000313" key="7">
    <source>
        <dbReference type="EMBL" id="PWI74562.1"/>
    </source>
</evidence>
<dbReference type="Gene3D" id="1.10.1620.10">
    <property type="entry name" value="Ribosomal protein L39e"/>
    <property type="match status" value="1"/>
</dbReference>
<dbReference type="PANTHER" id="PTHR19970:SF0">
    <property type="entry name" value="LARGE RIBOSOMAL SUBUNIT PROTEIN EL39"/>
    <property type="match status" value="1"/>
</dbReference>
<sequence>MLAKDSVLDKYPDYLSSDAFSSRLHSVHGTPPAVKRWVRNNLRLSGPTAFRGLSNVTPHGPTERPQLGSLRHQPPLAAPQYPPHLVLISHTFRPHTFFALFRRSLLGFYALWCGSKILVVSTPRKSSPSSDSTRHAQSHHDAGTPAPFALPDHARTPNPRESQRAYIPEIQNNSARGCVVLDGLVPAGCPRGGRGDSHKSFRTKQKLAKAQKQNRPVPQWIRLRTGNTVRYNAKRRHWRKTRLNI</sequence>
<comment type="caution">
    <text evidence="7">The sequence shown here is derived from an EMBL/GenBank/DDBJ whole genome shotgun (WGS) entry which is preliminary data.</text>
</comment>
<evidence type="ECO:0000256" key="5">
    <source>
        <dbReference type="ARBA" id="ARBA00035339"/>
    </source>
</evidence>
<dbReference type="SUPFAM" id="SSF48662">
    <property type="entry name" value="Ribosomal protein L39e"/>
    <property type="match status" value="1"/>
</dbReference>
<dbReference type="Pfam" id="PF00832">
    <property type="entry name" value="Ribosomal_L39"/>
    <property type="match status" value="1"/>
</dbReference>
<dbReference type="GO" id="GO:0022625">
    <property type="term" value="C:cytosolic large ribosomal subunit"/>
    <property type="evidence" value="ECO:0007669"/>
    <property type="project" value="TreeGrafter"/>
</dbReference>
<keyword evidence="3" id="KW-0687">Ribonucleoprotein</keyword>
<keyword evidence="2 7" id="KW-0689">Ribosomal protein</keyword>
<reference evidence="7 8" key="1">
    <citation type="journal article" date="2016" name="Front. Microbiol.">
        <title>Genome and transcriptome sequences reveal the specific parasitism of the nematophagous Purpureocillium lilacinum 36-1.</title>
        <authorList>
            <person name="Xie J."/>
            <person name="Li S."/>
            <person name="Mo C."/>
            <person name="Xiao X."/>
            <person name="Peng D."/>
            <person name="Wang G."/>
            <person name="Xiao Y."/>
        </authorList>
    </citation>
    <scope>NUCLEOTIDE SEQUENCE [LARGE SCALE GENOMIC DNA]</scope>
    <source>
        <strain evidence="7 8">36-1</strain>
    </source>
</reference>
<dbReference type="FunFam" id="1.10.1620.10:FF:000001">
    <property type="entry name" value="60S ribosomal protein-like L39"/>
    <property type="match status" value="1"/>
</dbReference>
<feature type="compositionally biased region" description="Basic and acidic residues" evidence="6">
    <location>
        <begin position="132"/>
        <end position="142"/>
    </location>
</feature>
<comment type="similarity">
    <text evidence="1">Belongs to the eukaryotic ribosomal protein eL39 family.</text>
</comment>
<dbReference type="GO" id="GO:0006412">
    <property type="term" value="P:translation"/>
    <property type="evidence" value="ECO:0007669"/>
    <property type="project" value="InterPro"/>
</dbReference>
<evidence type="ECO:0000256" key="1">
    <source>
        <dbReference type="ARBA" id="ARBA00009339"/>
    </source>
</evidence>
<proteinExistence type="inferred from homology"/>
<name>A0A2U3EJA3_PURLI</name>
<evidence type="ECO:0000256" key="6">
    <source>
        <dbReference type="SAM" id="MobiDB-lite"/>
    </source>
</evidence>
<dbReference type="InterPro" id="IPR000077">
    <property type="entry name" value="Ribosomal_eL39"/>
</dbReference>
<evidence type="ECO:0000256" key="4">
    <source>
        <dbReference type="ARBA" id="ARBA00035234"/>
    </source>
</evidence>